<dbReference type="PANTHER" id="PTHR30572">
    <property type="entry name" value="MEMBRANE COMPONENT OF TRANSPORTER-RELATED"/>
    <property type="match status" value="1"/>
</dbReference>
<dbReference type="RefSeq" id="WP_148775668.1">
    <property type="nucleotide sequence ID" value="NZ_VSSS01000049.1"/>
</dbReference>
<organism evidence="9 10">
    <name type="scientific">Bradyrhizobium rifense</name>
    <dbReference type="NCBI Taxonomy" id="515499"/>
    <lineage>
        <taxon>Bacteria</taxon>
        <taxon>Pseudomonadati</taxon>
        <taxon>Pseudomonadota</taxon>
        <taxon>Alphaproteobacteria</taxon>
        <taxon>Hyphomicrobiales</taxon>
        <taxon>Nitrobacteraceae</taxon>
        <taxon>Bradyrhizobium</taxon>
    </lineage>
</organism>
<dbReference type="Pfam" id="PF12704">
    <property type="entry name" value="MacB_PCD"/>
    <property type="match status" value="1"/>
</dbReference>
<dbReference type="InterPro" id="IPR025857">
    <property type="entry name" value="MacB_PCD"/>
</dbReference>
<feature type="transmembrane region" description="Helical" evidence="6">
    <location>
        <begin position="361"/>
        <end position="382"/>
    </location>
</feature>
<evidence type="ECO:0000256" key="6">
    <source>
        <dbReference type="SAM" id="Phobius"/>
    </source>
</evidence>
<feature type="transmembrane region" description="Helical" evidence="6">
    <location>
        <begin position="23"/>
        <end position="47"/>
    </location>
</feature>
<evidence type="ECO:0000313" key="9">
    <source>
        <dbReference type="EMBL" id="TYL91086.1"/>
    </source>
</evidence>
<evidence type="ECO:0000256" key="3">
    <source>
        <dbReference type="ARBA" id="ARBA00022692"/>
    </source>
</evidence>
<keyword evidence="2" id="KW-1003">Cell membrane</keyword>
<evidence type="ECO:0000259" key="7">
    <source>
        <dbReference type="Pfam" id="PF02687"/>
    </source>
</evidence>
<gene>
    <name evidence="9" type="ORF">FXB40_29750</name>
</gene>
<dbReference type="GO" id="GO:0005886">
    <property type="term" value="C:plasma membrane"/>
    <property type="evidence" value="ECO:0007669"/>
    <property type="project" value="UniProtKB-SubCell"/>
</dbReference>
<comment type="subcellular location">
    <subcellularLocation>
        <location evidence="1">Cell membrane</location>
        <topology evidence="1">Multi-pass membrane protein</topology>
    </subcellularLocation>
</comment>
<evidence type="ECO:0000256" key="5">
    <source>
        <dbReference type="ARBA" id="ARBA00023136"/>
    </source>
</evidence>
<dbReference type="EMBL" id="VSSS01000049">
    <property type="protein sequence ID" value="TYL91086.1"/>
    <property type="molecule type" value="Genomic_DNA"/>
</dbReference>
<dbReference type="AlphaFoldDB" id="A0A5D3KA13"/>
<protein>
    <submittedName>
        <fullName evidence="9">FtsX-like permease family protein</fullName>
    </submittedName>
</protein>
<name>A0A5D3KA13_9BRAD</name>
<feature type="transmembrane region" description="Helical" evidence="6">
    <location>
        <begin position="265"/>
        <end position="286"/>
    </location>
</feature>
<evidence type="ECO:0000256" key="4">
    <source>
        <dbReference type="ARBA" id="ARBA00022989"/>
    </source>
</evidence>
<dbReference type="Proteomes" id="UP000324758">
    <property type="component" value="Unassembled WGS sequence"/>
</dbReference>
<dbReference type="InterPro" id="IPR050250">
    <property type="entry name" value="Macrolide_Exporter_MacB"/>
</dbReference>
<keyword evidence="5 6" id="KW-0472">Membrane</keyword>
<keyword evidence="10" id="KW-1185">Reference proteome</keyword>
<comment type="caution">
    <text evidence="9">The sequence shown here is derived from an EMBL/GenBank/DDBJ whole genome shotgun (WGS) entry which is preliminary data.</text>
</comment>
<keyword evidence="3 6" id="KW-0812">Transmembrane</keyword>
<evidence type="ECO:0000259" key="8">
    <source>
        <dbReference type="Pfam" id="PF12704"/>
    </source>
</evidence>
<evidence type="ECO:0000313" key="10">
    <source>
        <dbReference type="Proteomes" id="UP000324758"/>
    </source>
</evidence>
<dbReference type="GO" id="GO:0022857">
    <property type="term" value="F:transmembrane transporter activity"/>
    <property type="evidence" value="ECO:0007669"/>
    <property type="project" value="TreeGrafter"/>
</dbReference>
<feature type="transmembrane region" description="Helical" evidence="6">
    <location>
        <begin position="307"/>
        <end position="336"/>
    </location>
</feature>
<feature type="domain" description="MacB-like periplasmic core" evidence="8">
    <location>
        <begin position="26"/>
        <end position="232"/>
    </location>
</feature>
<keyword evidence="4 6" id="KW-1133">Transmembrane helix</keyword>
<reference evidence="9 10" key="1">
    <citation type="submission" date="2019-08" db="EMBL/GenBank/DDBJ databases">
        <title>Bradyrhizobium hipponensis sp. nov., a rhizobium isolated from a Lupinus angustifolius root nodule in Tunisia.</title>
        <authorList>
            <person name="Off K."/>
            <person name="Rejili M."/>
            <person name="Mars M."/>
            <person name="Brachmann A."/>
            <person name="Marin M."/>
        </authorList>
    </citation>
    <scope>NUCLEOTIDE SEQUENCE [LARGE SCALE GENOMIC DNA]</scope>
    <source>
        <strain evidence="9 10">CTAW71</strain>
    </source>
</reference>
<accession>A0A5D3KA13</accession>
<proteinExistence type="predicted"/>
<sequence length="396" mass="41549">MRSIFLQILAVTTINLKSLPQRLWLSLATVIAVGLVVTVLLAFLAMANGFQRTIADSGAEDIAVALRSGSLSEINSVVLRDQVRLIEDGPGIARGADGKPQTSGELYLTVDGTKRSTGTKASLPLRGLGPQGPALRRGVVITAGRMFNPGTNEIIVGKALGKEFEGFDLGQTVTFNSTRWTVVGIFAADGSVFESEIWADLPVLQSLFKRVGAVQTVRARLINPAAIEALRAYSDSDPRLKLDVMSEAAYFAQQASNTSDLIQKLGWPLAIAMAFGSLAGALNTMYSSVAARATEIATLRAIGFSGFSTFVGTLVESLILAAVGGVIGAAATYLVFDGFTASTIGGSFSQVVFNFQLSPRLIGQGLLLALVVGLFGGLFPALRAARMPIVAGLYGS</sequence>
<evidence type="ECO:0000256" key="2">
    <source>
        <dbReference type="ARBA" id="ARBA00022475"/>
    </source>
</evidence>
<feature type="domain" description="ABC3 transporter permease C-terminal" evidence="7">
    <location>
        <begin position="270"/>
        <end position="389"/>
    </location>
</feature>
<dbReference type="Pfam" id="PF02687">
    <property type="entry name" value="FtsX"/>
    <property type="match status" value="1"/>
</dbReference>
<dbReference type="OrthoDB" id="241967at2"/>
<evidence type="ECO:0000256" key="1">
    <source>
        <dbReference type="ARBA" id="ARBA00004651"/>
    </source>
</evidence>
<dbReference type="PANTHER" id="PTHR30572:SF15">
    <property type="entry name" value="ABC TRANSPORTER PERMEASE"/>
    <property type="match status" value="1"/>
</dbReference>
<dbReference type="InterPro" id="IPR003838">
    <property type="entry name" value="ABC3_permease_C"/>
</dbReference>